<evidence type="ECO:0000259" key="2">
    <source>
        <dbReference type="Pfam" id="PF01266"/>
    </source>
</evidence>
<dbReference type="Proteomes" id="UP000538292">
    <property type="component" value="Unassembled WGS sequence"/>
</dbReference>
<keyword evidence="4" id="KW-1185">Reference proteome</keyword>
<name>A0A7W2AT35_9BACL</name>
<protein>
    <submittedName>
        <fullName evidence="3">FAD-binding oxidoreductase</fullName>
    </submittedName>
</protein>
<keyword evidence="1" id="KW-1133">Transmembrane helix</keyword>
<proteinExistence type="predicted"/>
<keyword evidence="1" id="KW-0472">Membrane</keyword>
<evidence type="ECO:0000313" key="4">
    <source>
        <dbReference type="Proteomes" id="UP000538292"/>
    </source>
</evidence>
<gene>
    <name evidence="3" type="ORF">H2C83_12520</name>
</gene>
<dbReference type="SUPFAM" id="SSF51905">
    <property type="entry name" value="FAD/NAD(P)-binding domain"/>
    <property type="match status" value="1"/>
</dbReference>
<evidence type="ECO:0000313" key="3">
    <source>
        <dbReference type="EMBL" id="MBA4603126.1"/>
    </source>
</evidence>
<feature type="domain" description="FAD dependent oxidoreductase" evidence="2">
    <location>
        <begin position="6"/>
        <end position="34"/>
    </location>
</feature>
<dbReference type="InterPro" id="IPR006076">
    <property type="entry name" value="FAD-dep_OxRdtase"/>
</dbReference>
<dbReference type="EMBL" id="JACEOL010000039">
    <property type="protein sequence ID" value="MBA4603126.1"/>
    <property type="molecule type" value="Genomic_DNA"/>
</dbReference>
<reference evidence="3 4" key="1">
    <citation type="submission" date="2020-07" db="EMBL/GenBank/DDBJ databases">
        <title>Thermoactinomyces phylogeny.</title>
        <authorList>
            <person name="Dunlap C."/>
        </authorList>
    </citation>
    <scope>NUCLEOTIDE SEQUENCE [LARGE SCALE GENOMIC DNA]</scope>
    <source>
        <strain evidence="3 4">AMNI-1</strain>
    </source>
</reference>
<sequence length="51" mass="5549">MLHHSDVVIVGGGLIGSSIAFYLAKSGVKVAVLEVPILPVPLQECREHRRR</sequence>
<keyword evidence="1" id="KW-0812">Transmembrane</keyword>
<dbReference type="InterPro" id="IPR036188">
    <property type="entry name" value="FAD/NAD-bd_sf"/>
</dbReference>
<dbReference type="Pfam" id="PF01266">
    <property type="entry name" value="DAO"/>
    <property type="match status" value="1"/>
</dbReference>
<feature type="transmembrane region" description="Helical" evidence="1">
    <location>
        <begin position="7"/>
        <end position="24"/>
    </location>
</feature>
<dbReference type="Gene3D" id="3.50.50.60">
    <property type="entry name" value="FAD/NAD(P)-binding domain"/>
    <property type="match status" value="1"/>
</dbReference>
<comment type="caution">
    <text evidence="3">The sequence shown here is derived from an EMBL/GenBank/DDBJ whole genome shotgun (WGS) entry which is preliminary data.</text>
</comment>
<evidence type="ECO:0000256" key="1">
    <source>
        <dbReference type="SAM" id="Phobius"/>
    </source>
</evidence>
<accession>A0A7W2AT35</accession>
<organism evidence="3 4">
    <name type="scientific">Thermoactinomyces mirandus</name>
    <dbReference type="NCBI Taxonomy" id="2756294"/>
    <lineage>
        <taxon>Bacteria</taxon>
        <taxon>Bacillati</taxon>
        <taxon>Bacillota</taxon>
        <taxon>Bacilli</taxon>
        <taxon>Bacillales</taxon>
        <taxon>Thermoactinomycetaceae</taxon>
        <taxon>Thermoactinomyces</taxon>
    </lineage>
</organism>
<dbReference type="AlphaFoldDB" id="A0A7W2AT35"/>